<organism evidence="2">
    <name type="scientific">mine drainage metagenome</name>
    <dbReference type="NCBI Taxonomy" id="410659"/>
    <lineage>
        <taxon>unclassified sequences</taxon>
        <taxon>metagenomes</taxon>
        <taxon>ecological metagenomes</taxon>
    </lineage>
</organism>
<gene>
    <name evidence="2" type="ORF">B1B_03592</name>
</gene>
<dbReference type="EMBL" id="AUZY01002214">
    <property type="protein sequence ID" value="EQD72739.1"/>
    <property type="molecule type" value="Genomic_DNA"/>
</dbReference>
<protein>
    <submittedName>
        <fullName evidence="2">IS1557, transposase</fullName>
    </submittedName>
</protein>
<dbReference type="InterPro" id="IPR047951">
    <property type="entry name" value="Transpos_ISL3"/>
</dbReference>
<feature type="domain" description="Transposase IS204/IS1001/IS1096/IS1165 DDE" evidence="1">
    <location>
        <begin position="4"/>
        <end position="120"/>
    </location>
</feature>
<dbReference type="PANTHER" id="PTHR33498">
    <property type="entry name" value="TRANSPOSASE FOR INSERTION SEQUENCE ELEMENT IS1557"/>
    <property type="match status" value="1"/>
</dbReference>
<dbReference type="InterPro" id="IPR002560">
    <property type="entry name" value="Transposase_DDE"/>
</dbReference>
<sequence length="147" mass="16324">EPLALLKNPGDLTDDQAMTLRKLKRKGGELWRAYALKEALRAIFAGDLNEDDVSQLLDRFCSKASRSGLKPFVTVAKTIRKRKEGILAAIRLGINNAQHEGLNRRVRLIVNRAYGFHSAKAALGLIMLTLGPINHVLPHERVPIVDP</sequence>
<feature type="non-terminal residue" evidence="2">
    <location>
        <position position="1"/>
    </location>
</feature>
<comment type="caution">
    <text evidence="2">The sequence shown here is derived from an EMBL/GenBank/DDBJ whole genome shotgun (WGS) entry which is preliminary data.</text>
</comment>
<proteinExistence type="predicted"/>
<dbReference type="Pfam" id="PF01610">
    <property type="entry name" value="DDE_Tnp_ISL3"/>
    <property type="match status" value="1"/>
</dbReference>
<dbReference type="PANTHER" id="PTHR33498:SF1">
    <property type="entry name" value="TRANSPOSASE FOR INSERTION SEQUENCE ELEMENT IS1557"/>
    <property type="match status" value="1"/>
</dbReference>
<evidence type="ECO:0000259" key="1">
    <source>
        <dbReference type="Pfam" id="PF01610"/>
    </source>
</evidence>
<name>T1CUS5_9ZZZZ</name>
<reference evidence="2" key="2">
    <citation type="journal article" date="2014" name="ISME J.">
        <title>Microbial stratification in low pH oxic and suboxic macroscopic growths along an acid mine drainage.</title>
        <authorList>
            <person name="Mendez-Garcia C."/>
            <person name="Mesa V."/>
            <person name="Sprenger R.R."/>
            <person name="Richter M."/>
            <person name="Diez M.S."/>
            <person name="Solano J."/>
            <person name="Bargiela R."/>
            <person name="Golyshina O.V."/>
            <person name="Manteca A."/>
            <person name="Ramos J.L."/>
            <person name="Gallego J.R."/>
            <person name="Llorente I."/>
            <person name="Martins Dos Santos V.A."/>
            <person name="Jensen O.N."/>
            <person name="Pelaez A.I."/>
            <person name="Sanchez J."/>
            <person name="Ferrer M."/>
        </authorList>
    </citation>
    <scope>NUCLEOTIDE SEQUENCE</scope>
</reference>
<accession>T1CUS5</accession>
<dbReference type="AlphaFoldDB" id="T1CUS5"/>
<evidence type="ECO:0000313" key="2">
    <source>
        <dbReference type="EMBL" id="EQD72739.1"/>
    </source>
</evidence>
<reference evidence="2" key="1">
    <citation type="submission" date="2013-08" db="EMBL/GenBank/DDBJ databases">
        <authorList>
            <person name="Mendez C."/>
            <person name="Richter M."/>
            <person name="Ferrer M."/>
            <person name="Sanchez J."/>
        </authorList>
    </citation>
    <scope>NUCLEOTIDE SEQUENCE</scope>
</reference>